<gene>
    <name evidence="3" type="ORF">EVOR1521_LOCUS8704</name>
</gene>
<dbReference type="Proteomes" id="UP001178507">
    <property type="component" value="Unassembled WGS sequence"/>
</dbReference>
<keyword evidence="2" id="KW-0812">Transmembrane</keyword>
<feature type="region of interest" description="Disordered" evidence="1">
    <location>
        <begin position="105"/>
        <end position="126"/>
    </location>
</feature>
<feature type="region of interest" description="Disordered" evidence="1">
    <location>
        <begin position="41"/>
        <end position="70"/>
    </location>
</feature>
<feature type="transmembrane region" description="Helical" evidence="2">
    <location>
        <begin position="226"/>
        <end position="245"/>
    </location>
</feature>
<accession>A0AA36MUZ8</accession>
<feature type="compositionally biased region" description="Acidic residues" evidence="1">
    <location>
        <begin position="711"/>
        <end position="723"/>
    </location>
</feature>
<keyword evidence="2" id="KW-0472">Membrane</keyword>
<dbReference type="EMBL" id="CAUJNA010000755">
    <property type="protein sequence ID" value="CAJ1380866.1"/>
    <property type="molecule type" value="Genomic_DNA"/>
</dbReference>
<keyword evidence="2" id="KW-1133">Transmembrane helix</keyword>
<evidence type="ECO:0000256" key="2">
    <source>
        <dbReference type="SAM" id="Phobius"/>
    </source>
</evidence>
<comment type="caution">
    <text evidence="3">The sequence shown here is derived from an EMBL/GenBank/DDBJ whole genome shotgun (WGS) entry which is preliminary data.</text>
</comment>
<feature type="transmembrane region" description="Helical" evidence="2">
    <location>
        <begin position="404"/>
        <end position="434"/>
    </location>
</feature>
<evidence type="ECO:0000313" key="3">
    <source>
        <dbReference type="EMBL" id="CAJ1380866.1"/>
    </source>
</evidence>
<evidence type="ECO:0000256" key="1">
    <source>
        <dbReference type="SAM" id="MobiDB-lite"/>
    </source>
</evidence>
<name>A0AA36MUZ8_9DINO</name>
<reference evidence="3" key="1">
    <citation type="submission" date="2023-08" db="EMBL/GenBank/DDBJ databases">
        <authorList>
            <person name="Chen Y."/>
            <person name="Shah S."/>
            <person name="Dougan E. K."/>
            <person name="Thang M."/>
            <person name="Chan C."/>
        </authorList>
    </citation>
    <scope>NUCLEOTIDE SEQUENCE</scope>
</reference>
<feature type="region of interest" description="Disordered" evidence="1">
    <location>
        <begin position="557"/>
        <end position="584"/>
    </location>
</feature>
<organism evidence="3 4">
    <name type="scientific">Effrenium voratum</name>
    <dbReference type="NCBI Taxonomy" id="2562239"/>
    <lineage>
        <taxon>Eukaryota</taxon>
        <taxon>Sar</taxon>
        <taxon>Alveolata</taxon>
        <taxon>Dinophyceae</taxon>
        <taxon>Suessiales</taxon>
        <taxon>Symbiodiniaceae</taxon>
        <taxon>Effrenium</taxon>
    </lineage>
</organism>
<feature type="compositionally biased region" description="Polar residues" evidence="1">
    <location>
        <begin position="696"/>
        <end position="708"/>
    </location>
</feature>
<dbReference type="AlphaFoldDB" id="A0AA36MUZ8"/>
<proteinExistence type="predicted"/>
<sequence length="823" mass="93442">MPLSTSPPKRGPPRFFEEPLPRGRLGSTMAPLFTEAMSTVRTRRGSVCERHTNAPGSPSMRNQRRMLTKSKTRRTELLAALEKVENMNKPRARVSSFLDIFEEEELRPQSRRPSSLPGGLGESRLDSQGSGLGFFQDKWKDLETAVQPQLRNRAYTEELRRDLLVEFDGKKEMGQAVKAGYITEDFSRLVYDKFKNEDEPAFLHDLHLEACGGIVNVAEIPLTEKYFWFIVLLVSVAFNVCYLVHLDWNIFKTYFLEVFGTVNLRLIADRLQNGGGEQSKERIEAELFDDPNFKASIFGLISDHPTRMMIVNAAVMVAIWEVVWLCMQVVRILQIFYVVVCDKSEYKRYHALGSFFQRLLPQVSTFSAVKLLAHVHPSLIMHEYKIWISEWSEMMLCGHRRNTLGIIMLTFSFVLFNVCCAIASVCAFSVKMLAVSFKLVNPDVAVWLRVASILATLNQVVGAVYIERVLQERIYLFVFGGRDAIYEDDELAYRNAYETRLMKEIWTTYYKKGKWLRAIVLLATLDHYDLQYLMIEDPEEEIDLYDRLGLVSRERAGGMHDEPTRSLSAPDNLSHKKQRSVQNAKQVTENLDLPICARLWEGSGCLPGTDRVHSNPDLLETVQEVEEHHSSPVAALEEKDDEAFFTHDMLPSASESSVSATRSVVEIQVPIPAERLKLPSVDEFGPIDSEKEPLSSRYQDSPTNHTWTQEVEQEDQEEEDLDPATESSQPLLFPPQDEACDECSSRESTRSTGMAGLARALGSRCRAWGDGTDGLDSGYQPRRSARWGDGWSDSGIPMSRSGTKDSFDWDAMFSPQAKGHDMV</sequence>
<feature type="region of interest" description="Disordered" evidence="1">
    <location>
        <begin position="1"/>
        <end position="26"/>
    </location>
</feature>
<feature type="transmembrane region" description="Helical" evidence="2">
    <location>
        <begin position="313"/>
        <end position="340"/>
    </location>
</feature>
<feature type="region of interest" description="Disordered" evidence="1">
    <location>
        <begin position="766"/>
        <end position="823"/>
    </location>
</feature>
<protein>
    <submittedName>
        <fullName evidence="3">Uncharacterized protein</fullName>
    </submittedName>
</protein>
<evidence type="ECO:0000313" key="4">
    <source>
        <dbReference type="Proteomes" id="UP001178507"/>
    </source>
</evidence>
<keyword evidence="4" id="KW-1185">Reference proteome</keyword>
<feature type="region of interest" description="Disordered" evidence="1">
    <location>
        <begin position="682"/>
        <end position="754"/>
    </location>
</feature>